<dbReference type="RefSeq" id="WP_200359740.1">
    <property type="nucleotide sequence ID" value="NZ_JAENIL010000102.1"/>
</dbReference>
<keyword evidence="1" id="KW-0472">Membrane</keyword>
<gene>
    <name evidence="2" type="ORF">JIN87_27180</name>
</gene>
<proteinExistence type="predicted"/>
<organism evidence="2 3">
    <name type="scientific">Pelagicoccus mobilis</name>
    <dbReference type="NCBI Taxonomy" id="415221"/>
    <lineage>
        <taxon>Bacteria</taxon>
        <taxon>Pseudomonadati</taxon>
        <taxon>Verrucomicrobiota</taxon>
        <taxon>Opitutia</taxon>
        <taxon>Puniceicoccales</taxon>
        <taxon>Pelagicoccaceae</taxon>
        <taxon>Pelagicoccus</taxon>
    </lineage>
</organism>
<dbReference type="AlphaFoldDB" id="A0A934S752"/>
<feature type="transmembrane region" description="Helical" evidence="1">
    <location>
        <begin position="6"/>
        <end position="25"/>
    </location>
</feature>
<accession>A0A934S752</accession>
<name>A0A934S752_9BACT</name>
<comment type="caution">
    <text evidence="2">The sequence shown here is derived from an EMBL/GenBank/DDBJ whole genome shotgun (WGS) entry which is preliminary data.</text>
</comment>
<dbReference type="EMBL" id="JAENIL010000102">
    <property type="protein sequence ID" value="MBK1880599.1"/>
    <property type="molecule type" value="Genomic_DNA"/>
</dbReference>
<evidence type="ECO:0000313" key="2">
    <source>
        <dbReference type="EMBL" id="MBK1880599.1"/>
    </source>
</evidence>
<protein>
    <submittedName>
        <fullName evidence="2">Uncharacterized protein</fullName>
    </submittedName>
</protein>
<reference evidence="2" key="1">
    <citation type="submission" date="2021-01" db="EMBL/GenBank/DDBJ databases">
        <title>Modified the classification status of verrucomicrobia.</title>
        <authorList>
            <person name="Feng X."/>
        </authorList>
    </citation>
    <scope>NUCLEOTIDE SEQUENCE</scope>
    <source>
        <strain evidence="2">KCTC 13126</strain>
    </source>
</reference>
<keyword evidence="1" id="KW-0812">Transmembrane</keyword>
<evidence type="ECO:0000313" key="3">
    <source>
        <dbReference type="Proteomes" id="UP000617628"/>
    </source>
</evidence>
<dbReference type="Proteomes" id="UP000617628">
    <property type="component" value="Unassembled WGS sequence"/>
</dbReference>
<sequence>MNPWIYILIGFLAFPVLAILFLLWVNGRNRVEPLVVRDTTILQEKIGLLYRNGKDKATLYLSEASSGFVIRIIKYGRKTKEDTIRVEIRATDKNEDGYSAVRDTLIDEGIEFEEKLTPKLKKPSRLFLKNEDGGIYTVSSVSQITSKLMKTLNPENQLDLLLSDRDPFFWKKKGTHT</sequence>
<evidence type="ECO:0000256" key="1">
    <source>
        <dbReference type="SAM" id="Phobius"/>
    </source>
</evidence>
<keyword evidence="1" id="KW-1133">Transmembrane helix</keyword>
<keyword evidence="3" id="KW-1185">Reference proteome</keyword>